<dbReference type="Gene3D" id="1.10.510.10">
    <property type="entry name" value="Transferase(Phosphotransferase) domain 1"/>
    <property type="match status" value="1"/>
</dbReference>
<comment type="similarity">
    <text evidence="5">Belongs to the protein kinase superfamily. STE Ser/Thr protein kinase family. MAP kinase kinase subfamily.</text>
</comment>
<dbReference type="GO" id="GO:0004708">
    <property type="term" value="F:MAP kinase kinase activity"/>
    <property type="evidence" value="ECO:0007669"/>
    <property type="project" value="UniProtKB-EC"/>
</dbReference>
<dbReference type="InterPro" id="IPR011009">
    <property type="entry name" value="Kinase-like_dom_sf"/>
</dbReference>
<dbReference type="Proteomes" id="UP001224775">
    <property type="component" value="Unassembled WGS sequence"/>
</dbReference>
<dbReference type="SUPFAM" id="SSF56112">
    <property type="entry name" value="Protein kinase-like (PK-like)"/>
    <property type="match status" value="1"/>
</dbReference>
<evidence type="ECO:0000259" key="11">
    <source>
        <dbReference type="PROSITE" id="PS50011"/>
    </source>
</evidence>
<dbReference type="Pfam" id="PF00069">
    <property type="entry name" value="Pkinase"/>
    <property type="match status" value="1"/>
</dbReference>
<dbReference type="InterPro" id="IPR000719">
    <property type="entry name" value="Prot_kinase_dom"/>
</dbReference>
<evidence type="ECO:0000256" key="8">
    <source>
        <dbReference type="ARBA" id="ARBA00049299"/>
    </source>
</evidence>
<reference evidence="12" key="1">
    <citation type="submission" date="2023-06" db="EMBL/GenBank/DDBJ databases">
        <title>Survivors Of The Sea: Transcriptome response of Skeletonema marinoi to long-term dormancy.</title>
        <authorList>
            <person name="Pinder M.I.M."/>
            <person name="Kourtchenko O."/>
            <person name="Robertson E.K."/>
            <person name="Larsson T."/>
            <person name="Maumus F."/>
            <person name="Osuna-Cruz C.M."/>
            <person name="Vancaester E."/>
            <person name="Stenow R."/>
            <person name="Vandepoele K."/>
            <person name="Ploug H."/>
            <person name="Bruchert V."/>
            <person name="Godhe A."/>
            <person name="Topel M."/>
        </authorList>
    </citation>
    <scope>NUCLEOTIDE SEQUENCE</scope>
    <source>
        <strain evidence="12">R05AC</strain>
    </source>
</reference>
<keyword evidence="13" id="KW-1185">Reference proteome</keyword>
<evidence type="ECO:0000256" key="6">
    <source>
        <dbReference type="ARBA" id="ARBA00038999"/>
    </source>
</evidence>
<feature type="region of interest" description="Disordered" evidence="10">
    <location>
        <begin position="166"/>
        <end position="192"/>
    </location>
</feature>
<comment type="catalytic activity">
    <reaction evidence="8">
        <text>L-threonyl-[protein] + ATP = O-phospho-L-threonyl-[protein] + ADP + H(+)</text>
        <dbReference type="Rhea" id="RHEA:46608"/>
        <dbReference type="Rhea" id="RHEA-COMP:11060"/>
        <dbReference type="Rhea" id="RHEA-COMP:11605"/>
        <dbReference type="ChEBI" id="CHEBI:15378"/>
        <dbReference type="ChEBI" id="CHEBI:30013"/>
        <dbReference type="ChEBI" id="CHEBI:30616"/>
        <dbReference type="ChEBI" id="CHEBI:61977"/>
        <dbReference type="ChEBI" id="CHEBI:456216"/>
        <dbReference type="EC" id="2.7.12.2"/>
    </reaction>
</comment>
<comment type="caution">
    <text evidence="12">The sequence shown here is derived from an EMBL/GenBank/DDBJ whole genome shotgun (WGS) entry which is preliminary data.</text>
</comment>
<keyword evidence="1 12" id="KW-0808">Transferase</keyword>
<dbReference type="PROSITE" id="PS50011">
    <property type="entry name" value="PROTEIN_KINASE_DOM"/>
    <property type="match status" value="1"/>
</dbReference>
<proteinExistence type="inferred from homology"/>
<evidence type="ECO:0000313" key="13">
    <source>
        <dbReference type="Proteomes" id="UP001224775"/>
    </source>
</evidence>
<evidence type="ECO:0000256" key="2">
    <source>
        <dbReference type="ARBA" id="ARBA00022741"/>
    </source>
</evidence>
<gene>
    <name evidence="12" type="ORF">QTG54_009063</name>
</gene>
<name>A0AAD9DBV2_9STRA</name>
<dbReference type="EC" id="2.7.12.2" evidence="6"/>
<evidence type="ECO:0000313" key="12">
    <source>
        <dbReference type="EMBL" id="KAK1740113.1"/>
    </source>
</evidence>
<keyword evidence="3 12" id="KW-0418">Kinase</keyword>
<dbReference type="GO" id="GO:0005524">
    <property type="term" value="F:ATP binding"/>
    <property type="evidence" value="ECO:0007669"/>
    <property type="project" value="UniProtKB-KW"/>
</dbReference>
<protein>
    <recommendedName>
        <fullName evidence="6">mitogen-activated protein kinase kinase</fullName>
        <ecNumber evidence="6">2.7.12.2</ecNumber>
    </recommendedName>
</protein>
<evidence type="ECO:0000256" key="9">
    <source>
        <dbReference type="ARBA" id="ARBA00051693"/>
    </source>
</evidence>
<dbReference type="PROSITE" id="PS00108">
    <property type="entry name" value="PROTEIN_KINASE_ST"/>
    <property type="match status" value="1"/>
</dbReference>
<sequence length="486" mass="54460">MPTQQMKVDIAKLALNLDGCRFGSPPVAQQQRQDEDDKRRWRQLANNNNDSSELYNVGNDGNKLSPLSTHHLNHKAQYNNHHYHHYSNNELTSPLGTTYRREGLSIGHNFLRFQGSTLSDNFNSNHLDVFECIGRGVCSSVWKARRKKSGECDGDNIEELRGDVLKTKAVSSNPSKQLDQQHEEEGDDKDDDDEEYYALKIFSMRDPQKRTMLIRELKLLCSTTTSSNNNNSFNNANASQQGQECECLVELEGAFLDELDGTVTLVLEYMNFGSLADLLSPPSSTTPSSSSNKHRMPEYAIASIAYQMIWGLGYLHHEGVLHRDIKPANVLLSSEGRVKLADFGIVSNNNFNEDGDGMNETMIGTTRYMSPERLRGQLYNKQADIWSIGLILLECTRGGGNSPFEHIFSIVELVQTLDDCIGGTMKEYIPDGTSEGLSEILMGCLNHCPEKRMPADVLIGSPWFELNGIECVDDAVVGMKRYLDTL</sequence>
<keyword evidence="2" id="KW-0547">Nucleotide-binding</keyword>
<evidence type="ECO:0000256" key="3">
    <source>
        <dbReference type="ARBA" id="ARBA00022777"/>
    </source>
</evidence>
<evidence type="ECO:0000256" key="7">
    <source>
        <dbReference type="ARBA" id="ARBA00049014"/>
    </source>
</evidence>
<comment type="catalytic activity">
    <reaction evidence="7">
        <text>L-seryl-[protein] + ATP = O-phospho-L-seryl-[protein] + ADP + H(+)</text>
        <dbReference type="Rhea" id="RHEA:17989"/>
        <dbReference type="Rhea" id="RHEA-COMP:9863"/>
        <dbReference type="Rhea" id="RHEA-COMP:11604"/>
        <dbReference type="ChEBI" id="CHEBI:15378"/>
        <dbReference type="ChEBI" id="CHEBI:29999"/>
        <dbReference type="ChEBI" id="CHEBI:30616"/>
        <dbReference type="ChEBI" id="CHEBI:83421"/>
        <dbReference type="ChEBI" id="CHEBI:456216"/>
        <dbReference type="EC" id="2.7.12.2"/>
    </reaction>
</comment>
<dbReference type="InterPro" id="IPR008271">
    <property type="entry name" value="Ser/Thr_kinase_AS"/>
</dbReference>
<evidence type="ECO:0000256" key="10">
    <source>
        <dbReference type="SAM" id="MobiDB-lite"/>
    </source>
</evidence>
<feature type="compositionally biased region" description="Acidic residues" evidence="10">
    <location>
        <begin position="182"/>
        <end position="192"/>
    </location>
</feature>
<dbReference type="PANTHER" id="PTHR48013">
    <property type="entry name" value="DUAL SPECIFICITY MITOGEN-ACTIVATED PROTEIN KINASE KINASE 5-RELATED"/>
    <property type="match status" value="1"/>
</dbReference>
<evidence type="ECO:0000256" key="1">
    <source>
        <dbReference type="ARBA" id="ARBA00022679"/>
    </source>
</evidence>
<dbReference type="SMART" id="SM00220">
    <property type="entry name" value="S_TKc"/>
    <property type="match status" value="1"/>
</dbReference>
<dbReference type="Gene3D" id="3.30.200.20">
    <property type="entry name" value="Phosphorylase Kinase, domain 1"/>
    <property type="match status" value="1"/>
</dbReference>
<feature type="domain" description="Protein kinase" evidence="11">
    <location>
        <begin position="127"/>
        <end position="464"/>
    </location>
</feature>
<dbReference type="AlphaFoldDB" id="A0AAD9DBV2"/>
<feature type="compositionally biased region" description="Polar residues" evidence="10">
    <location>
        <begin position="169"/>
        <end position="178"/>
    </location>
</feature>
<comment type="catalytic activity">
    <reaction evidence="9">
        <text>L-tyrosyl-[protein] + ATP = O-phospho-L-tyrosyl-[protein] + ADP + H(+)</text>
        <dbReference type="Rhea" id="RHEA:10596"/>
        <dbReference type="Rhea" id="RHEA-COMP:10136"/>
        <dbReference type="Rhea" id="RHEA-COMP:20101"/>
        <dbReference type="ChEBI" id="CHEBI:15378"/>
        <dbReference type="ChEBI" id="CHEBI:30616"/>
        <dbReference type="ChEBI" id="CHEBI:46858"/>
        <dbReference type="ChEBI" id="CHEBI:61978"/>
        <dbReference type="ChEBI" id="CHEBI:456216"/>
        <dbReference type="EC" id="2.7.12.2"/>
    </reaction>
</comment>
<dbReference type="EMBL" id="JATAAI010000016">
    <property type="protein sequence ID" value="KAK1740113.1"/>
    <property type="molecule type" value="Genomic_DNA"/>
</dbReference>
<organism evidence="12 13">
    <name type="scientific">Skeletonema marinoi</name>
    <dbReference type="NCBI Taxonomy" id="267567"/>
    <lineage>
        <taxon>Eukaryota</taxon>
        <taxon>Sar</taxon>
        <taxon>Stramenopiles</taxon>
        <taxon>Ochrophyta</taxon>
        <taxon>Bacillariophyta</taxon>
        <taxon>Coscinodiscophyceae</taxon>
        <taxon>Thalassiosirophycidae</taxon>
        <taxon>Thalassiosirales</taxon>
        <taxon>Skeletonemataceae</taxon>
        <taxon>Skeletonema</taxon>
        <taxon>Skeletonema marinoi-dohrnii complex</taxon>
    </lineage>
</organism>
<evidence type="ECO:0000256" key="5">
    <source>
        <dbReference type="ARBA" id="ARBA00038035"/>
    </source>
</evidence>
<dbReference type="PANTHER" id="PTHR48013:SF9">
    <property type="entry name" value="DUAL SPECIFICITY MITOGEN-ACTIVATED PROTEIN KINASE KINASE 5"/>
    <property type="match status" value="1"/>
</dbReference>
<keyword evidence="4" id="KW-0067">ATP-binding</keyword>
<feature type="region of interest" description="Disordered" evidence="10">
    <location>
        <begin position="46"/>
        <end position="68"/>
    </location>
</feature>
<accession>A0AAD9DBV2</accession>
<evidence type="ECO:0000256" key="4">
    <source>
        <dbReference type="ARBA" id="ARBA00022840"/>
    </source>
</evidence>